<proteinExistence type="predicted"/>
<evidence type="ECO:0000313" key="2">
    <source>
        <dbReference type="Proteomes" id="UP000076079"/>
    </source>
</evidence>
<dbReference type="InterPro" id="IPR036515">
    <property type="entry name" value="Transposase_17_sf"/>
</dbReference>
<dbReference type="KEGG" id="abac:LuPra_05055"/>
<dbReference type="STRING" id="1855912.LuPra_05055"/>
<reference evidence="1 2" key="1">
    <citation type="journal article" date="2016" name="Genome Announc.">
        <title>First Complete Genome Sequence of a Subdivision 6 Acidobacterium Strain.</title>
        <authorList>
            <person name="Huang S."/>
            <person name="Vieira S."/>
            <person name="Bunk B."/>
            <person name="Riedel T."/>
            <person name="Sproer C."/>
            <person name="Overmann J."/>
        </authorList>
    </citation>
    <scope>NUCLEOTIDE SEQUENCE [LARGE SCALE GENOMIC DNA]</scope>
    <source>
        <strain evidence="2">DSM 100886 HEG_-6_39</strain>
    </source>
</reference>
<accession>A0A143PTS9</accession>
<sequence length="206" mass="23035">MCKDCLLKHVSPSGVLDGMGGRSKRIYRSVAVELARRIDDLGWHRACTAQRACRHVCEAGTTAGQVPTSSRHVPIGVVRILASSMAIACRSRQWVGSPTTVSRVISPPGTAPSWRRRSSCRTTSTCSCSETRRLSGLRPLDMLVRDLKARVTHEARARALLASGEQLWQRGYFDRVVRTPEEHDALRVYIETNPLRWSLRRQRAST</sequence>
<dbReference type="AlphaFoldDB" id="A0A143PTS9"/>
<evidence type="ECO:0000313" key="1">
    <source>
        <dbReference type="EMBL" id="AMY11791.1"/>
    </source>
</evidence>
<dbReference type="GO" id="GO:0004803">
    <property type="term" value="F:transposase activity"/>
    <property type="evidence" value="ECO:0007669"/>
    <property type="project" value="InterPro"/>
</dbReference>
<protein>
    <submittedName>
        <fullName evidence="1">Transposase</fullName>
    </submittedName>
</protein>
<dbReference type="EMBL" id="CP015136">
    <property type="protein sequence ID" value="AMY11791.1"/>
    <property type="molecule type" value="Genomic_DNA"/>
</dbReference>
<name>A0A143PTS9_LUTPR</name>
<dbReference type="SUPFAM" id="SSF143422">
    <property type="entry name" value="Transposase IS200-like"/>
    <property type="match status" value="1"/>
</dbReference>
<dbReference type="GO" id="GO:0006313">
    <property type="term" value="P:DNA transposition"/>
    <property type="evidence" value="ECO:0007669"/>
    <property type="project" value="InterPro"/>
</dbReference>
<gene>
    <name evidence="1" type="ORF">LuPra_05055</name>
</gene>
<keyword evidence="2" id="KW-1185">Reference proteome</keyword>
<organism evidence="1 2">
    <name type="scientific">Luteitalea pratensis</name>
    <dbReference type="NCBI Taxonomy" id="1855912"/>
    <lineage>
        <taxon>Bacteria</taxon>
        <taxon>Pseudomonadati</taxon>
        <taxon>Acidobacteriota</taxon>
        <taxon>Vicinamibacteria</taxon>
        <taxon>Vicinamibacterales</taxon>
        <taxon>Vicinamibacteraceae</taxon>
        <taxon>Luteitalea</taxon>
    </lineage>
</organism>
<reference evidence="2" key="2">
    <citation type="submission" date="2016-04" db="EMBL/GenBank/DDBJ databases">
        <title>First Complete Genome Sequence of a Subdivision 6 Acidobacterium.</title>
        <authorList>
            <person name="Huang S."/>
            <person name="Vieira S."/>
            <person name="Bunk B."/>
            <person name="Riedel T."/>
            <person name="Sproeer C."/>
            <person name="Overmann J."/>
        </authorList>
    </citation>
    <scope>NUCLEOTIDE SEQUENCE [LARGE SCALE GENOMIC DNA]</scope>
    <source>
        <strain evidence="2">DSM 100886 HEG_-6_39</strain>
    </source>
</reference>
<dbReference type="Proteomes" id="UP000076079">
    <property type="component" value="Chromosome"/>
</dbReference>
<dbReference type="Gene3D" id="3.30.70.1290">
    <property type="entry name" value="Transposase IS200-like"/>
    <property type="match status" value="1"/>
</dbReference>
<dbReference type="GO" id="GO:0003677">
    <property type="term" value="F:DNA binding"/>
    <property type="evidence" value="ECO:0007669"/>
    <property type="project" value="InterPro"/>
</dbReference>